<evidence type="ECO:0000256" key="3">
    <source>
        <dbReference type="PROSITE-ProRule" id="PRU00335"/>
    </source>
</evidence>
<feature type="DNA-binding region" description="H-T-H motif" evidence="3">
    <location>
        <begin position="25"/>
        <end position="44"/>
    </location>
</feature>
<dbReference type="RefSeq" id="WP_193064145.1">
    <property type="nucleotide sequence ID" value="NZ_JBHSFT010000049.1"/>
</dbReference>
<evidence type="ECO:0000259" key="4">
    <source>
        <dbReference type="PROSITE" id="PS50977"/>
    </source>
</evidence>
<gene>
    <name evidence="5" type="ORF">ACFO3P_19515</name>
</gene>
<dbReference type="Gene3D" id="1.10.10.60">
    <property type="entry name" value="Homeodomain-like"/>
    <property type="match status" value="1"/>
</dbReference>
<comment type="caution">
    <text evidence="5">The sequence shown here is derived from an EMBL/GenBank/DDBJ whole genome shotgun (WGS) entry which is preliminary data.</text>
</comment>
<accession>A0ABV9K2Z7</accession>
<dbReference type="InterPro" id="IPR009057">
    <property type="entry name" value="Homeodomain-like_sf"/>
</dbReference>
<organism evidence="5 6">
    <name type="scientific">Oceanobacillus aidingensis</name>
    <dbReference type="NCBI Taxonomy" id="645964"/>
    <lineage>
        <taxon>Bacteria</taxon>
        <taxon>Bacillati</taxon>
        <taxon>Bacillota</taxon>
        <taxon>Bacilli</taxon>
        <taxon>Bacillales</taxon>
        <taxon>Bacillaceae</taxon>
        <taxon>Oceanobacillus</taxon>
    </lineage>
</organism>
<dbReference type="Pfam" id="PF00440">
    <property type="entry name" value="TetR_N"/>
    <property type="match status" value="1"/>
</dbReference>
<sequence length="192" mass="22754">MASTVTKIKKNALSLFVEKGYTETSLADIAGRVGIKKQSIYSHFKNKEELFIQIIEEVVNEEIAFLNYYFNQYKNDPLEEVLYHFIIHIEKRFTSSKEDNIKFLLHMMFTPPNVLQETVIHTALGYYGELEKHIEQVFICHEEKINVTKEEAKTAYLAFFDGLLVELVYVNVPKFKKRFQLTWRIYWRGIKK</sequence>
<keyword evidence="6" id="KW-1185">Reference proteome</keyword>
<dbReference type="Proteomes" id="UP001595988">
    <property type="component" value="Unassembled WGS sequence"/>
</dbReference>
<evidence type="ECO:0000256" key="1">
    <source>
        <dbReference type="ARBA" id="ARBA00022491"/>
    </source>
</evidence>
<dbReference type="Gene3D" id="1.10.357.10">
    <property type="entry name" value="Tetracycline Repressor, domain 2"/>
    <property type="match status" value="1"/>
</dbReference>
<dbReference type="SUPFAM" id="SSF46689">
    <property type="entry name" value="Homeodomain-like"/>
    <property type="match status" value="1"/>
</dbReference>
<dbReference type="PANTHER" id="PTHR43479:SF11">
    <property type="entry name" value="ACREF_ENVCD OPERON REPRESSOR-RELATED"/>
    <property type="match status" value="1"/>
</dbReference>
<protein>
    <submittedName>
        <fullName evidence="5">TetR/AcrR family transcriptional regulator</fullName>
    </submittedName>
</protein>
<dbReference type="PROSITE" id="PS50977">
    <property type="entry name" value="HTH_TETR_2"/>
    <property type="match status" value="1"/>
</dbReference>
<evidence type="ECO:0000256" key="2">
    <source>
        <dbReference type="ARBA" id="ARBA00023125"/>
    </source>
</evidence>
<evidence type="ECO:0000313" key="5">
    <source>
        <dbReference type="EMBL" id="MFC4664370.1"/>
    </source>
</evidence>
<dbReference type="InterPro" id="IPR001647">
    <property type="entry name" value="HTH_TetR"/>
</dbReference>
<proteinExistence type="predicted"/>
<keyword evidence="1" id="KW-0678">Repressor</keyword>
<reference evidence="6" key="1">
    <citation type="journal article" date="2019" name="Int. J. Syst. Evol. Microbiol.">
        <title>The Global Catalogue of Microorganisms (GCM) 10K type strain sequencing project: providing services to taxonomists for standard genome sequencing and annotation.</title>
        <authorList>
            <consortium name="The Broad Institute Genomics Platform"/>
            <consortium name="The Broad Institute Genome Sequencing Center for Infectious Disease"/>
            <person name="Wu L."/>
            <person name="Ma J."/>
        </authorList>
    </citation>
    <scope>NUCLEOTIDE SEQUENCE [LARGE SCALE GENOMIC DNA]</scope>
    <source>
        <strain evidence="6">CCUG 37257</strain>
    </source>
</reference>
<evidence type="ECO:0000313" key="6">
    <source>
        <dbReference type="Proteomes" id="UP001595988"/>
    </source>
</evidence>
<dbReference type="PANTHER" id="PTHR43479">
    <property type="entry name" value="ACREF/ENVCD OPERON REPRESSOR-RELATED"/>
    <property type="match status" value="1"/>
</dbReference>
<name>A0ABV9K2Z7_9BACI</name>
<dbReference type="EMBL" id="JBHSFT010000049">
    <property type="protein sequence ID" value="MFC4664370.1"/>
    <property type="molecule type" value="Genomic_DNA"/>
</dbReference>
<keyword evidence="2 3" id="KW-0238">DNA-binding</keyword>
<dbReference type="InterPro" id="IPR050624">
    <property type="entry name" value="HTH-type_Tx_Regulator"/>
</dbReference>
<feature type="domain" description="HTH tetR-type" evidence="4">
    <location>
        <begin position="2"/>
        <end position="62"/>
    </location>
</feature>
<dbReference type="PRINTS" id="PR00455">
    <property type="entry name" value="HTHTETR"/>
</dbReference>